<dbReference type="GO" id="GO:0030246">
    <property type="term" value="F:carbohydrate binding"/>
    <property type="evidence" value="ECO:0007669"/>
    <property type="project" value="UniProtKB-KW"/>
</dbReference>
<dbReference type="AlphaFoldDB" id="A0A7J7EA33"/>
<feature type="transmembrane region" description="Helical" evidence="8">
    <location>
        <begin position="42"/>
        <end position="63"/>
    </location>
</feature>
<evidence type="ECO:0000256" key="6">
    <source>
        <dbReference type="ARBA" id="ARBA00023136"/>
    </source>
</evidence>
<keyword evidence="7" id="KW-0325">Glycoprotein</keyword>
<comment type="caution">
    <text evidence="10">The sequence shown here is derived from an EMBL/GenBank/DDBJ whole genome shotgun (WGS) entry which is preliminary data.</text>
</comment>
<evidence type="ECO:0000256" key="1">
    <source>
        <dbReference type="ARBA" id="ARBA00004606"/>
    </source>
</evidence>
<organism evidence="10 11">
    <name type="scientific">Diceros bicornis minor</name>
    <name type="common">South-central black rhinoceros</name>
    <dbReference type="NCBI Taxonomy" id="77932"/>
    <lineage>
        <taxon>Eukaryota</taxon>
        <taxon>Metazoa</taxon>
        <taxon>Chordata</taxon>
        <taxon>Craniata</taxon>
        <taxon>Vertebrata</taxon>
        <taxon>Euteleostomi</taxon>
        <taxon>Mammalia</taxon>
        <taxon>Eutheria</taxon>
        <taxon>Laurasiatheria</taxon>
        <taxon>Perissodactyla</taxon>
        <taxon>Rhinocerotidae</taxon>
        <taxon>Diceros</taxon>
    </lineage>
</organism>
<keyword evidence="6 8" id="KW-0472">Membrane</keyword>
<evidence type="ECO:0000256" key="8">
    <source>
        <dbReference type="SAM" id="Phobius"/>
    </source>
</evidence>
<accession>A0A7J7EA33</accession>
<dbReference type="InterPro" id="IPR016186">
    <property type="entry name" value="C-type_lectin-like/link_sf"/>
</dbReference>
<keyword evidence="3" id="KW-0430">Lectin</keyword>
<proteinExistence type="predicted"/>
<dbReference type="Gene3D" id="3.10.100.10">
    <property type="entry name" value="Mannose-Binding Protein A, subunit A"/>
    <property type="match status" value="1"/>
</dbReference>
<dbReference type="Pfam" id="PF00059">
    <property type="entry name" value="Lectin_C"/>
    <property type="match status" value="1"/>
</dbReference>
<keyword evidence="11" id="KW-1185">Reference proteome</keyword>
<comment type="subcellular location">
    <subcellularLocation>
        <location evidence="1">Membrane</location>
        <topology evidence="1">Single-pass type II membrane protein</topology>
    </subcellularLocation>
</comment>
<feature type="domain" description="C-type lectin" evidence="9">
    <location>
        <begin position="98"/>
        <end position="168"/>
    </location>
</feature>
<dbReference type="InterPro" id="IPR001304">
    <property type="entry name" value="C-type_lectin-like"/>
</dbReference>
<evidence type="ECO:0000313" key="11">
    <source>
        <dbReference type="Proteomes" id="UP000551758"/>
    </source>
</evidence>
<dbReference type="PANTHER" id="PTHR22800:SF242">
    <property type="entry name" value="NKG2-A_NKG2-B TYPE II INTEGRAL MEMBRANE PROTEIN"/>
    <property type="match status" value="1"/>
</dbReference>
<evidence type="ECO:0000256" key="5">
    <source>
        <dbReference type="ARBA" id="ARBA00022989"/>
    </source>
</evidence>
<feature type="non-terminal residue" evidence="10">
    <location>
        <position position="168"/>
    </location>
</feature>
<evidence type="ECO:0000256" key="2">
    <source>
        <dbReference type="ARBA" id="ARBA00022692"/>
    </source>
</evidence>
<dbReference type="GO" id="GO:0002223">
    <property type="term" value="P:stimulatory C-type lectin receptor signaling pathway"/>
    <property type="evidence" value="ECO:0007669"/>
    <property type="project" value="TreeGrafter"/>
</dbReference>
<dbReference type="PANTHER" id="PTHR22800">
    <property type="entry name" value="C-TYPE LECTIN PROTEINS"/>
    <property type="match status" value="1"/>
</dbReference>
<keyword evidence="5 8" id="KW-1133">Transmembrane helix</keyword>
<sequence>HSLCHYSAAEVNNQREIYSELNLVKDSRRQQMKDFPSPPEKLIAGILGLICLVLMYVVVRMILFSPCTAILEQNNFSPITRMQKAYHCARCPEEWLTYSNNCYYISTEQKTWNESLMACASKNSNLLYVDNEEELKFLHSLSLLSWIGVSRNSSDHPWMWTSGSTSKL</sequence>
<dbReference type="EMBL" id="JACDTQ010003814">
    <property type="protein sequence ID" value="KAF5912464.1"/>
    <property type="molecule type" value="Genomic_DNA"/>
</dbReference>
<name>A0A7J7EA33_DICBM</name>
<reference evidence="10 11" key="1">
    <citation type="journal article" date="2020" name="Mol. Biol. Evol.">
        <title>Interspecific Gene Flow and the Evolution of Specialization in Black and White Rhinoceros.</title>
        <authorList>
            <person name="Moodley Y."/>
            <person name="Westbury M.V."/>
            <person name="Russo I.M."/>
            <person name="Gopalakrishnan S."/>
            <person name="Rakotoarivelo A."/>
            <person name="Olsen R.A."/>
            <person name="Prost S."/>
            <person name="Tunstall T."/>
            <person name="Ryder O.A."/>
            <person name="Dalen L."/>
            <person name="Bruford M.W."/>
        </authorList>
    </citation>
    <scope>NUCLEOTIDE SEQUENCE [LARGE SCALE GENOMIC DNA]</scope>
    <source>
        <strain evidence="10">SBR-YM</strain>
        <tissue evidence="10">Skin</tissue>
    </source>
</reference>
<dbReference type="SMART" id="SM00034">
    <property type="entry name" value="CLECT"/>
    <property type="match status" value="1"/>
</dbReference>
<dbReference type="InterPro" id="IPR050919">
    <property type="entry name" value="NKG2/CD94_NK_receptors"/>
</dbReference>
<protein>
    <recommendedName>
        <fullName evidence="9">C-type lectin domain-containing protein</fullName>
    </recommendedName>
</protein>
<dbReference type="InterPro" id="IPR033992">
    <property type="entry name" value="NKR-like_CTLD"/>
</dbReference>
<dbReference type="Proteomes" id="UP000551758">
    <property type="component" value="Unassembled WGS sequence"/>
</dbReference>
<evidence type="ECO:0000256" key="3">
    <source>
        <dbReference type="ARBA" id="ARBA00022734"/>
    </source>
</evidence>
<dbReference type="InterPro" id="IPR016187">
    <property type="entry name" value="CTDL_fold"/>
</dbReference>
<dbReference type="CDD" id="cd03593">
    <property type="entry name" value="CLECT_NK_receptors_like"/>
    <property type="match status" value="1"/>
</dbReference>
<dbReference type="GO" id="GO:0016020">
    <property type="term" value="C:membrane"/>
    <property type="evidence" value="ECO:0007669"/>
    <property type="project" value="UniProtKB-SubCell"/>
</dbReference>
<evidence type="ECO:0000256" key="4">
    <source>
        <dbReference type="ARBA" id="ARBA00022968"/>
    </source>
</evidence>
<keyword evidence="4" id="KW-0735">Signal-anchor</keyword>
<dbReference type="GO" id="GO:0045954">
    <property type="term" value="P:positive regulation of natural killer cell mediated cytotoxicity"/>
    <property type="evidence" value="ECO:0007669"/>
    <property type="project" value="TreeGrafter"/>
</dbReference>
<dbReference type="PROSITE" id="PS50041">
    <property type="entry name" value="C_TYPE_LECTIN_2"/>
    <property type="match status" value="1"/>
</dbReference>
<feature type="non-terminal residue" evidence="10">
    <location>
        <position position="1"/>
    </location>
</feature>
<gene>
    <name evidence="10" type="ORF">HPG69_004134</name>
</gene>
<dbReference type="SUPFAM" id="SSF56436">
    <property type="entry name" value="C-type lectin-like"/>
    <property type="match status" value="1"/>
</dbReference>
<evidence type="ECO:0000256" key="7">
    <source>
        <dbReference type="ARBA" id="ARBA00023180"/>
    </source>
</evidence>
<evidence type="ECO:0000313" key="10">
    <source>
        <dbReference type="EMBL" id="KAF5912464.1"/>
    </source>
</evidence>
<evidence type="ECO:0000259" key="9">
    <source>
        <dbReference type="PROSITE" id="PS50041"/>
    </source>
</evidence>
<keyword evidence="2 8" id="KW-0812">Transmembrane</keyword>